<keyword evidence="2" id="KW-1185">Reference proteome</keyword>
<evidence type="ECO:0000313" key="2">
    <source>
        <dbReference type="Proteomes" id="UP000499080"/>
    </source>
</evidence>
<dbReference type="OrthoDB" id="7422307at2759"/>
<proteinExistence type="predicted"/>
<organism evidence="1 2">
    <name type="scientific">Araneus ventricosus</name>
    <name type="common">Orbweaver spider</name>
    <name type="synonym">Epeira ventricosa</name>
    <dbReference type="NCBI Taxonomy" id="182803"/>
    <lineage>
        <taxon>Eukaryota</taxon>
        <taxon>Metazoa</taxon>
        <taxon>Ecdysozoa</taxon>
        <taxon>Arthropoda</taxon>
        <taxon>Chelicerata</taxon>
        <taxon>Arachnida</taxon>
        <taxon>Araneae</taxon>
        <taxon>Araneomorphae</taxon>
        <taxon>Entelegynae</taxon>
        <taxon>Araneoidea</taxon>
        <taxon>Araneidae</taxon>
        <taxon>Araneus</taxon>
    </lineage>
</organism>
<dbReference type="AlphaFoldDB" id="A0A4Y2EX24"/>
<sequence>MNWHHYVFCVGRKKFSVTKETRGQYTFIYGISEAYKTFLYAVSVKRKALDYLTYPLREFWEISLPHRPSSYRLKLIENAWERVTKRILTSTRKKLWSDSVVECDFEEFETVPVKPVVNKIVSGQDHGTGGVHERYR</sequence>
<evidence type="ECO:0008006" key="3">
    <source>
        <dbReference type="Google" id="ProtNLM"/>
    </source>
</evidence>
<gene>
    <name evidence="1" type="ORF">AVEN_183034_1</name>
</gene>
<reference evidence="1 2" key="1">
    <citation type="journal article" date="2019" name="Sci. Rep.">
        <title>Orb-weaving spider Araneus ventricosus genome elucidates the spidroin gene catalogue.</title>
        <authorList>
            <person name="Kono N."/>
            <person name="Nakamura H."/>
            <person name="Ohtoshi R."/>
            <person name="Moran D.A.P."/>
            <person name="Shinohara A."/>
            <person name="Yoshida Y."/>
            <person name="Fujiwara M."/>
            <person name="Mori M."/>
            <person name="Tomita M."/>
            <person name="Arakawa K."/>
        </authorList>
    </citation>
    <scope>NUCLEOTIDE SEQUENCE [LARGE SCALE GENOMIC DNA]</scope>
</reference>
<protein>
    <recommendedName>
        <fullName evidence="3">DDE-1 domain-containing protein</fullName>
    </recommendedName>
</protein>
<comment type="caution">
    <text evidence="1">The sequence shown here is derived from an EMBL/GenBank/DDBJ whole genome shotgun (WGS) entry which is preliminary data.</text>
</comment>
<evidence type="ECO:0000313" key="1">
    <source>
        <dbReference type="EMBL" id="GBM33773.1"/>
    </source>
</evidence>
<dbReference type="EMBL" id="BGPR01000741">
    <property type="protein sequence ID" value="GBM33773.1"/>
    <property type="molecule type" value="Genomic_DNA"/>
</dbReference>
<accession>A0A4Y2EX24</accession>
<dbReference type="Proteomes" id="UP000499080">
    <property type="component" value="Unassembled WGS sequence"/>
</dbReference>
<name>A0A4Y2EX24_ARAVE</name>